<keyword evidence="4" id="KW-0689">Ribosomal protein</keyword>
<evidence type="ECO:0000256" key="6">
    <source>
        <dbReference type="ARBA" id="ARBA00023014"/>
    </source>
</evidence>
<dbReference type="GO" id="GO:0016114">
    <property type="term" value="P:terpenoid biosynthetic process"/>
    <property type="evidence" value="ECO:0007669"/>
    <property type="project" value="UniProtKB-UniRule"/>
</dbReference>
<evidence type="ECO:0000256" key="2">
    <source>
        <dbReference type="ARBA" id="ARBA00022485"/>
    </source>
</evidence>
<feature type="binding site" evidence="8">
    <location>
        <position position="217"/>
    </location>
    <ligand>
        <name>isopentenyl diphosphate</name>
        <dbReference type="ChEBI" id="CHEBI:128769"/>
    </ligand>
</feature>
<sequence length="662" mass="73446">MEIILAEHAGFCFGVNRAMDLALKIGKDKDGKVHTLGPLIHNPQAVKKLEEVDVRVESDIEKITEGTVIIRSHGVPPEILEQAEKQELEVVNATCPFVKTAQRNAKELMEEGYDVVISGDQDHPEVIAILGYTDNQAIIVQDESDFEKLDNLKKAGVVAQTTQSLERLQKLTAYLLKNVSELKVYNTICTTTGQRQREAARLSKKVDMMIVIGGYNSANTNRLAEICSESGVKTHHIERAEELNKDWFKNIKKVGITAGASTPNWIIKEVLKRMSEIKEKHEENLEENILTKGQVVSGQVEQITEDGVYVNVGTKTEGFIPANEVSNVGKAIGEVLSEGEEVKVFVLNPEDEEGKAILSKRRADSQEAWDKIEAVYNSGEVIEAEVTKEVKGGLVADIGLRGFIPASHVSVDYVEDLSQFVGETLSLKVIEVERENNNVVLSHKVILEKEREKKKEELLNSLEEGQVVEGTITKIVDFGAFVDLGGAEGLLHISEISWGRIDHPTEVLEEGEEIKVMVLSVKPEEGRISLGLKQTQRDPWEEFIEEYKVGDVLEGKITKTVDFGAFMEIKPGVEGLIHISQLSRKHVDTVEEVVSSGDKVEAKVINIEEDDRRIGLSMKELEPVKASKPKKKSKAKPQFNTQNEDEGSGVKLGDVFGDLFEN</sequence>
<evidence type="ECO:0000313" key="12">
    <source>
        <dbReference type="Proteomes" id="UP000295832"/>
    </source>
</evidence>
<evidence type="ECO:0000256" key="3">
    <source>
        <dbReference type="ARBA" id="ARBA00022723"/>
    </source>
</evidence>
<feature type="binding site" evidence="8">
    <location>
        <position position="73"/>
    </location>
    <ligand>
        <name>dimethylallyl diphosphate</name>
        <dbReference type="ChEBI" id="CHEBI:57623"/>
    </ligand>
</feature>
<feature type="binding site" evidence="8">
    <location>
        <position position="261"/>
    </location>
    <ligand>
        <name>dimethylallyl diphosphate</name>
        <dbReference type="ChEBI" id="CHEBI:57623"/>
    </ligand>
</feature>
<evidence type="ECO:0000256" key="7">
    <source>
        <dbReference type="ARBA" id="ARBA00023274"/>
    </source>
</evidence>
<dbReference type="GO" id="GO:0005737">
    <property type="term" value="C:cytoplasm"/>
    <property type="evidence" value="ECO:0007669"/>
    <property type="project" value="UniProtKB-ARBA"/>
</dbReference>
<dbReference type="InterPro" id="IPR012340">
    <property type="entry name" value="NA-bd_OB-fold"/>
</dbReference>
<feature type="domain" description="S1 motif" evidence="10">
    <location>
        <begin position="550"/>
        <end position="619"/>
    </location>
</feature>
<feature type="binding site" evidence="8">
    <location>
        <position position="73"/>
    </location>
    <ligand>
        <name>(2E)-4-hydroxy-3-methylbut-2-enyl diphosphate</name>
        <dbReference type="ChEBI" id="CHEBI:128753"/>
    </ligand>
</feature>
<feature type="binding site" evidence="8">
    <location>
        <position position="123"/>
    </location>
    <ligand>
        <name>(2E)-4-hydroxy-3-methylbut-2-enyl diphosphate</name>
        <dbReference type="ChEBI" id="CHEBI:128753"/>
    </ligand>
</feature>
<dbReference type="PROSITE" id="PS50126">
    <property type="entry name" value="S1"/>
    <property type="match status" value="4"/>
</dbReference>
<comment type="caution">
    <text evidence="8">Lacks conserved residue(s) required for the propagation of feature annotation.</text>
</comment>
<feature type="binding site" evidence="8">
    <location>
        <position position="261"/>
    </location>
    <ligand>
        <name>(2E)-4-hydroxy-3-methylbut-2-enyl diphosphate</name>
        <dbReference type="ChEBI" id="CHEBI:128753"/>
    </ligand>
</feature>
<feature type="domain" description="S1 motif" evidence="10">
    <location>
        <begin position="379"/>
        <end position="444"/>
    </location>
</feature>
<evidence type="ECO:0000256" key="5">
    <source>
        <dbReference type="ARBA" id="ARBA00023004"/>
    </source>
</evidence>
<dbReference type="CDD" id="cd13944">
    <property type="entry name" value="lytB_ispH"/>
    <property type="match status" value="1"/>
</dbReference>
<feature type="binding site" evidence="8">
    <location>
        <position position="261"/>
    </location>
    <ligand>
        <name>isopentenyl diphosphate</name>
        <dbReference type="ChEBI" id="CHEBI:128769"/>
    </ligand>
</feature>
<feature type="binding site" evidence="8">
    <location>
        <position position="41"/>
    </location>
    <ligand>
        <name>(2E)-4-hydroxy-3-methylbut-2-enyl diphosphate</name>
        <dbReference type="ChEBI" id="CHEBI:128753"/>
    </ligand>
</feature>
<feature type="binding site" evidence="8">
    <location>
        <position position="123"/>
    </location>
    <ligand>
        <name>dimethylallyl diphosphate</name>
        <dbReference type="ChEBI" id="CHEBI:57623"/>
    </ligand>
</feature>
<feature type="binding site" evidence="8">
    <location>
        <position position="219"/>
    </location>
    <ligand>
        <name>dimethylallyl diphosphate</name>
        <dbReference type="ChEBI" id="CHEBI:57623"/>
    </ligand>
</feature>
<feature type="domain" description="S1 motif" evidence="10">
    <location>
        <begin position="293"/>
        <end position="361"/>
    </location>
</feature>
<comment type="cofactor">
    <cofactor evidence="8">
        <name>[4Fe-4S] cluster</name>
        <dbReference type="ChEBI" id="CHEBI:49883"/>
    </cofactor>
    <text evidence="8">Binds 1 [4Fe-4S] cluster per subunit.</text>
</comment>
<feature type="binding site" evidence="8">
    <location>
        <position position="41"/>
    </location>
    <ligand>
        <name>isopentenyl diphosphate</name>
        <dbReference type="ChEBI" id="CHEBI:128769"/>
    </ligand>
</feature>
<comment type="pathway">
    <text evidence="8">Isoprenoid biosynthesis; isopentenyl diphosphate biosynthesis via DXP pathway; isopentenyl diphosphate from 1-deoxy-D-xylulose 5-phosphate: step 6/6.</text>
</comment>
<dbReference type="PANTHER" id="PTHR10724">
    <property type="entry name" value="30S RIBOSOMAL PROTEIN S1"/>
    <property type="match status" value="1"/>
</dbReference>
<comment type="pathway">
    <text evidence="8">Isoprenoid biosynthesis; dimethylallyl diphosphate biosynthesis; dimethylallyl diphosphate from (2E)-4-hydroxy-3-methylbutenyl diphosphate: step 1/1.</text>
</comment>
<dbReference type="NCBIfam" id="NF000907">
    <property type="entry name" value="PRK00087.1"/>
    <property type="match status" value="1"/>
</dbReference>
<dbReference type="GO" id="GO:0003735">
    <property type="term" value="F:structural constituent of ribosome"/>
    <property type="evidence" value="ECO:0007669"/>
    <property type="project" value="TreeGrafter"/>
</dbReference>
<keyword evidence="3 8" id="KW-0479">Metal-binding</keyword>
<dbReference type="GO" id="GO:0003729">
    <property type="term" value="F:mRNA binding"/>
    <property type="evidence" value="ECO:0007669"/>
    <property type="project" value="TreeGrafter"/>
</dbReference>
<dbReference type="FunFam" id="2.40.50.140:FF:000051">
    <property type="entry name" value="RNA-binding transcriptional accessory protein"/>
    <property type="match status" value="2"/>
</dbReference>
<dbReference type="PRINTS" id="PR00681">
    <property type="entry name" value="RIBOSOMALS1"/>
</dbReference>
<evidence type="ECO:0000313" key="11">
    <source>
        <dbReference type="EMBL" id="TDX53304.1"/>
    </source>
</evidence>
<feature type="region of interest" description="Disordered" evidence="9">
    <location>
        <begin position="618"/>
        <end position="662"/>
    </location>
</feature>
<dbReference type="AlphaFoldDB" id="A0A4R8H1I6"/>
<dbReference type="SMART" id="SM00316">
    <property type="entry name" value="S1"/>
    <property type="match status" value="4"/>
</dbReference>
<dbReference type="GO" id="GO:0006412">
    <property type="term" value="P:translation"/>
    <property type="evidence" value="ECO:0007669"/>
    <property type="project" value="TreeGrafter"/>
</dbReference>
<dbReference type="Gene3D" id="3.40.1010.20">
    <property type="entry name" value="4-hydroxy-3-methylbut-2-enyl diphosphate reductase, catalytic domain"/>
    <property type="match status" value="2"/>
</dbReference>
<dbReference type="RefSeq" id="WP_134115001.1">
    <property type="nucleotide sequence ID" value="NZ_SOEG01000003.1"/>
</dbReference>
<dbReference type="Pfam" id="PF02401">
    <property type="entry name" value="LYTB"/>
    <property type="match status" value="1"/>
</dbReference>
<feature type="binding site" evidence="8">
    <location>
        <position position="12"/>
    </location>
    <ligand>
        <name>[4Fe-4S] cluster</name>
        <dbReference type="ChEBI" id="CHEBI:49883"/>
    </ligand>
</feature>
<accession>A0A4R8H1I6</accession>
<dbReference type="InterPro" id="IPR003451">
    <property type="entry name" value="LytB/IspH"/>
</dbReference>
<dbReference type="GO" id="GO:0051539">
    <property type="term" value="F:4 iron, 4 sulfur cluster binding"/>
    <property type="evidence" value="ECO:0007669"/>
    <property type="project" value="UniProtKB-UniRule"/>
</dbReference>
<feature type="binding site" evidence="8">
    <location>
        <position position="161"/>
    </location>
    <ligand>
        <name>(2E)-4-hydroxy-3-methylbut-2-enyl diphosphate</name>
        <dbReference type="ChEBI" id="CHEBI:128753"/>
    </ligand>
</feature>
<dbReference type="Proteomes" id="UP000295832">
    <property type="component" value="Unassembled WGS sequence"/>
</dbReference>
<protein>
    <recommendedName>
        <fullName evidence="8">4-hydroxy-3-methylbut-2-enyl diphosphate reductase</fullName>
        <shortName evidence="8">HMBPP reductase</shortName>
        <ecNumber evidence="8">1.17.7.4</ecNumber>
    </recommendedName>
</protein>
<keyword evidence="2 8" id="KW-0004">4Fe-4S</keyword>
<dbReference type="GO" id="GO:0051745">
    <property type="term" value="F:4-hydroxy-3-methylbut-2-enyl diphosphate reductase activity"/>
    <property type="evidence" value="ECO:0007669"/>
    <property type="project" value="UniProtKB-UniRule"/>
</dbReference>
<feature type="binding site" evidence="8">
    <location>
        <position position="217"/>
    </location>
    <ligand>
        <name>(2E)-4-hydroxy-3-methylbut-2-enyl diphosphate</name>
        <dbReference type="ChEBI" id="CHEBI:128753"/>
    </ligand>
</feature>
<dbReference type="EMBL" id="SOEG01000003">
    <property type="protein sequence ID" value="TDX53304.1"/>
    <property type="molecule type" value="Genomic_DNA"/>
</dbReference>
<feature type="binding site" evidence="8">
    <location>
        <position position="95"/>
    </location>
    <ligand>
        <name>[4Fe-4S] cluster</name>
        <dbReference type="ChEBI" id="CHEBI:49883"/>
    </ligand>
</feature>
<dbReference type="NCBIfam" id="NF002187">
    <property type="entry name" value="PRK01045.1-1"/>
    <property type="match status" value="1"/>
</dbReference>
<dbReference type="Pfam" id="PF00575">
    <property type="entry name" value="S1"/>
    <property type="match status" value="4"/>
</dbReference>
<dbReference type="STRING" id="926561.GCA_000379025_01823"/>
<dbReference type="InterPro" id="IPR003029">
    <property type="entry name" value="S1_domain"/>
</dbReference>
<dbReference type="CDD" id="cd05687">
    <property type="entry name" value="S1_RPS1_repeat_ec1_hs1"/>
    <property type="match status" value="1"/>
</dbReference>
<gene>
    <name evidence="8" type="primary">ispH</name>
    <name evidence="11" type="ORF">C7959_103157</name>
</gene>
<keyword evidence="8" id="KW-0560">Oxidoreductase</keyword>
<dbReference type="GO" id="GO:0050992">
    <property type="term" value="P:dimethylallyl diphosphate biosynthetic process"/>
    <property type="evidence" value="ECO:0007669"/>
    <property type="project" value="UniProtKB-UniRule"/>
</dbReference>
<comment type="catalytic activity">
    <reaction evidence="8">
        <text>dimethylallyl diphosphate + 2 oxidized [2Fe-2S]-[ferredoxin] + H2O = (2E)-4-hydroxy-3-methylbut-2-enyl diphosphate + 2 reduced [2Fe-2S]-[ferredoxin] + 2 H(+)</text>
        <dbReference type="Rhea" id="RHEA:24825"/>
        <dbReference type="Rhea" id="RHEA-COMP:10000"/>
        <dbReference type="Rhea" id="RHEA-COMP:10001"/>
        <dbReference type="ChEBI" id="CHEBI:15377"/>
        <dbReference type="ChEBI" id="CHEBI:15378"/>
        <dbReference type="ChEBI" id="CHEBI:33737"/>
        <dbReference type="ChEBI" id="CHEBI:33738"/>
        <dbReference type="ChEBI" id="CHEBI:57623"/>
        <dbReference type="ChEBI" id="CHEBI:128753"/>
        <dbReference type="EC" id="1.17.7.4"/>
    </reaction>
</comment>
<feature type="domain" description="S1 motif" evidence="10">
    <location>
        <begin position="465"/>
        <end position="533"/>
    </location>
</feature>
<dbReference type="HAMAP" id="MF_00191">
    <property type="entry name" value="IspH"/>
    <property type="match status" value="1"/>
</dbReference>
<dbReference type="GO" id="GO:0046872">
    <property type="term" value="F:metal ion binding"/>
    <property type="evidence" value="ECO:0007669"/>
    <property type="project" value="UniProtKB-KW"/>
</dbReference>
<organism evidence="11 12">
    <name type="scientific">Orenia marismortui</name>
    <dbReference type="NCBI Taxonomy" id="46469"/>
    <lineage>
        <taxon>Bacteria</taxon>
        <taxon>Bacillati</taxon>
        <taxon>Bacillota</taxon>
        <taxon>Clostridia</taxon>
        <taxon>Halanaerobiales</taxon>
        <taxon>Halobacteroidaceae</taxon>
        <taxon>Orenia</taxon>
    </lineage>
</organism>
<feature type="binding site" evidence="8">
    <location>
        <position position="219"/>
    </location>
    <ligand>
        <name>isopentenyl diphosphate</name>
        <dbReference type="ChEBI" id="CHEBI:128769"/>
    </ligand>
</feature>
<keyword evidence="8" id="KW-0414">Isoprene biosynthesis</keyword>
<keyword evidence="5 8" id="KW-0408">Iron</keyword>
<keyword evidence="6 8" id="KW-0411">Iron-sulfur</keyword>
<comment type="similarity">
    <text evidence="1">Belongs to the bacterial ribosomal protein bS1 family.</text>
</comment>
<comment type="function">
    <text evidence="8">Catalyzes the conversion of 1-hydroxy-2-methyl-2-(E)-butenyl 4-diphosphate (HMBPP) into a mixture of isopentenyl diphosphate (IPP) and dimethylallyl diphosphate (DMAPP). Acts in the terminal step of the DOXP/MEP pathway for isoprenoid precursor biosynthesis.</text>
</comment>
<name>A0A4R8H1I6_9FIRM</name>
<feature type="binding site" evidence="8">
    <location>
        <position position="189"/>
    </location>
    <ligand>
        <name>[4Fe-4S] cluster</name>
        <dbReference type="ChEBI" id="CHEBI:49883"/>
    </ligand>
</feature>
<evidence type="ECO:0000256" key="9">
    <source>
        <dbReference type="SAM" id="MobiDB-lite"/>
    </source>
</evidence>
<feature type="active site" description="Proton donor" evidence="8">
    <location>
        <position position="125"/>
    </location>
</feature>
<proteinExistence type="inferred from homology"/>
<dbReference type="InterPro" id="IPR050437">
    <property type="entry name" value="Ribos_protein_bS1-like"/>
</dbReference>
<evidence type="ECO:0000259" key="10">
    <source>
        <dbReference type="PROSITE" id="PS50126"/>
    </source>
</evidence>
<keyword evidence="7" id="KW-0687">Ribonucleoprotein</keyword>
<dbReference type="CDD" id="cd05688">
    <property type="entry name" value="S1_RPS1_repeat_ec3"/>
    <property type="match status" value="1"/>
</dbReference>
<feature type="binding site" evidence="8">
    <location>
        <position position="41"/>
    </location>
    <ligand>
        <name>dimethylallyl diphosphate</name>
        <dbReference type="ChEBI" id="CHEBI:57623"/>
    </ligand>
</feature>
<feature type="binding site" evidence="8">
    <location>
        <position position="73"/>
    </location>
    <ligand>
        <name>isopentenyl diphosphate</name>
        <dbReference type="ChEBI" id="CHEBI:128769"/>
    </ligand>
</feature>
<comment type="similarity">
    <text evidence="8">Belongs to the IspH family.</text>
</comment>
<evidence type="ECO:0000256" key="8">
    <source>
        <dbReference type="HAMAP-Rule" id="MF_00191"/>
    </source>
</evidence>
<comment type="caution">
    <text evidence="11">The sequence shown here is derived from an EMBL/GenBank/DDBJ whole genome shotgun (WGS) entry which is preliminary data.</text>
</comment>
<dbReference type="UniPathway" id="UPA00059">
    <property type="reaction ID" value="UER00105"/>
</dbReference>
<dbReference type="PANTHER" id="PTHR10724:SF7">
    <property type="entry name" value="SMALL RIBOSOMAL SUBUNIT PROTEIN BS1C"/>
    <property type="match status" value="1"/>
</dbReference>
<evidence type="ECO:0000256" key="4">
    <source>
        <dbReference type="ARBA" id="ARBA00022980"/>
    </source>
</evidence>
<reference evidence="11 12" key="1">
    <citation type="submission" date="2019-03" db="EMBL/GenBank/DDBJ databases">
        <title>Subsurface microbial communities from deep shales in Ohio and West Virginia, USA.</title>
        <authorList>
            <person name="Wrighton K."/>
        </authorList>
    </citation>
    <scope>NUCLEOTIDE SEQUENCE [LARGE SCALE GENOMIC DNA]</scope>
    <source>
        <strain evidence="11 12">MSL 6dP</strain>
    </source>
</reference>
<feature type="binding site" evidence="8">
    <location>
        <position position="219"/>
    </location>
    <ligand>
        <name>(2E)-4-hydroxy-3-methylbut-2-enyl diphosphate</name>
        <dbReference type="ChEBI" id="CHEBI:128753"/>
    </ligand>
</feature>
<dbReference type="SUPFAM" id="SSF50249">
    <property type="entry name" value="Nucleic acid-binding proteins"/>
    <property type="match status" value="4"/>
</dbReference>
<keyword evidence="12" id="KW-1185">Reference proteome</keyword>
<evidence type="ECO:0000256" key="1">
    <source>
        <dbReference type="ARBA" id="ARBA00006767"/>
    </source>
</evidence>
<dbReference type="UniPathway" id="UPA00056">
    <property type="reaction ID" value="UER00097"/>
</dbReference>
<dbReference type="NCBIfam" id="TIGR00216">
    <property type="entry name" value="ispH_lytB"/>
    <property type="match status" value="1"/>
</dbReference>
<dbReference type="GO" id="GO:0019288">
    <property type="term" value="P:isopentenyl diphosphate biosynthetic process, methylerythritol 4-phosphate pathway"/>
    <property type="evidence" value="ECO:0007669"/>
    <property type="project" value="UniProtKB-UniRule"/>
</dbReference>
<comment type="catalytic activity">
    <reaction evidence="8">
        <text>isopentenyl diphosphate + 2 oxidized [2Fe-2S]-[ferredoxin] + H2O = (2E)-4-hydroxy-3-methylbut-2-enyl diphosphate + 2 reduced [2Fe-2S]-[ferredoxin] + 2 H(+)</text>
        <dbReference type="Rhea" id="RHEA:24488"/>
        <dbReference type="Rhea" id="RHEA-COMP:10000"/>
        <dbReference type="Rhea" id="RHEA-COMP:10001"/>
        <dbReference type="ChEBI" id="CHEBI:15377"/>
        <dbReference type="ChEBI" id="CHEBI:15378"/>
        <dbReference type="ChEBI" id="CHEBI:33737"/>
        <dbReference type="ChEBI" id="CHEBI:33738"/>
        <dbReference type="ChEBI" id="CHEBI:128753"/>
        <dbReference type="ChEBI" id="CHEBI:128769"/>
        <dbReference type="EC" id="1.17.7.4"/>
    </reaction>
</comment>
<dbReference type="CDD" id="cd04465">
    <property type="entry name" value="S1_RPS1_repeat_ec2_hs2"/>
    <property type="match status" value="1"/>
</dbReference>
<feature type="binding site" evidence="8">
    <location>
        <position position="123"/>
    </location>
    <ligand>
        <name>isopentenyl diphosphate</name>
        <dbReference type="ChEBI" id="CHEBI:128769"/>
    </ligand>
</feature>
<dbReference type="Gene3D" id="2.40.50.140">
    <property type="entry name" value="Nucleic acid-binding proteins"/>
    <property type="match status" value="4"/>
</dbReference>
<dbReference type="InterPro" id="IPR035104">
    <property type="entry name" value="Ribosomal_protein_S1-like"/>
</dbReference>
<dbReference type="NCBIfam" id="NF005208">
    <property type="entry name" value="PRK06676.1"/>
    <property type="match status" value="1"/>
</dbReference>
<dbReference type="EC" id="1.17.7.4" evidence="8"/>
<dbReference type="Gene3D" id="3.40.50.11270">
    <property type="match status" value="1"/>
</dbReference>
<feature type="binding site" evidence="8">
    <location>
        <position position="217"/>
    </location>
    <ligand>
        <name>dimethylallyl diphosphate</name>
        <dbReference type="ChEBI" id="CHEBI:57623"/>
    </ligand>
</feature>